<proteinExistence type="predicted"/>
<reference evidence="1 2" key="1">
    <citation type="submission" date="2013-03" db="EMBL/GenBank/DDBJ databases">
        <authorList>
            <person name="Warren W."/>
            <person name="Wilson R.K."/>
        </authorList>
    </citation>
    <scope>NUCLEOTIDE SEQUENCE</scope>
</reference>
<organism evidence="1 2">
    <name type="scientific">Macaca fascicularis</name>
    <name type="common">Crab-eating macaque</name>
    <name type="synonym">Cynomolgus monkey</name>
    <dbReference type="NCBI Taxonomy" id="9541"/>
    <lineage>
        <taxon>Eukaryota</taxon>
        <taxon>Metazoa</taxon>
        <taxon>Chordata</taxon>
        <taxon>Craniata</taxon>
        <taxon>Vertebrata</taxon>
        <taxon>Euteleostomi</taxon>
        <taxon>Mammalia</taxon>
        <taxon>Eutheria</taxon>
        <taxon>Euarchontoglires</taxon>
        <taxon>Primates</taxon>
        <taxon>Haplorrhini</taxon>
        <taxon>Catarrhini</taxon>
        <taxon>Cercopithecidae</taxon>
        <taxon>Cercopithecinae</taxon>
        <taxon>Macaca</taxon>
    </lineage>
</organism>
<evidence type="ECO:0000313" key="2">
    <source>
        <dbReference type="Proteomes" id="UP000233100"/>
    </source>
</evidence>
<dbReference type="AlphaFoldDB" id="A0A7N9CHZ2"/>
<reference evidence="1" key="2">
    <citation type="submission" date="2025-08" db="UniProtKB">
        <authorList>
            <consortium name="Ensembl"/>
        </authorList>
    </citation>
    <scope>IDENTIFICATION</scope>
</reference>
<protein>
    <submittedName>
        <fullName evidence="1">Uncharacterized protein</fullName>
    </submittedName>
</protein>
<reference evidence="1" key="3">
    <citation type="submission" date="2025-09" db="UniProtKB">
        <authorList>
            <consortium name="Ensembl"/>
        </authorList>
    </citation>
    <scope>IDENTIFICATION</scope>
</reference>
<accession>A0A7N9CHZ2</accession>
<keyword evidence="2" id="KW-1185">Reference proteome</keyword>
<name>A0A7N9CHZ2_MACFA</name>
<dbReference type="Proteomes" id="UP000233100">
    <property type="component" value="Chromosome 9"/>
</dbReference>
<dbReference type="Ensembl" id="ENSMFAT00000075867.1">
    <property type="protein sequence ID" value="ENSMFAP00000050469.1"/>
    <property type="gene ID" value="ENSMFAG00000050790.1"/>
</dbReference>
<sequence length="68" mass="7592">VNDALIYENPGVHGVKIFPNPRSLSYTFQTAAGVSSLHPRGQTHIITVLLFVDTNHLSKRGEFSREEK</sequence>
<evidence type="ECO:0000313" key="1">
    <source>
        <dbReference type="Ensembl" id="ENSMFAP00000050469.1"/>
    </source>
</evidence>